<accession>A0AAV9BFD2</accession>
<dbReference type="Gene3D" id="3.30.70.100">
    <property type="match status" value="1"/>
</dbReference>
<dbReference type="EMBL" id="JAUJYN010000003">
    <property type="protein sequence ID" value="KAK1275163.1"/>
    <property type="molecule type" value="Genomic_DNA"/>
</dbReference>
<dbReference type="SMART" id="SM00886">
    <property type="entry name" value="Dabb"/>
    <property type="match status" value="1"/>
</dbReference>
<reference evidence="3" key="1">
    <citation type="journal article" date="2023" name="Nat. Commun.">
        <title>Diploid and tetraploid genomes of Acorus and the evolution of monocots.</title>
        <authorList>
            <person name="Ma L."/>
            <person name="Liu K.W."/>
            <person name="Li Z."/>
            <person name="Hsiao Y.Y."/>
            <person name="Qi Y."/>
            <person name="Fu T."/>
            <person name="Tang G.D."/>
            <person name="Zhang D."/>
            <person name="Sun W.H."/>
            <person name="Liu D.K."/>
            <person name="Li Y."/>
            <person name="Chen G.Z."/>
            <person name="Liu X.D."/>
            <person name="Liao X.Y."/>
            <person name="Jiang Y.T."/>
            <person name="Yu X."/>
            <person name="Hao Y."/>
            <person name="Huang J."/>
            <person name="Zhao X.W."/>
            <person name="Ke S."/>
            <person name="Chen Y.Y."/>
            <person name="Wu W.L."/>
            <person name="Hsu J.L."/>
            <person name="Lin Y.F."/>
            <person name="Huang M.D."/>
            <person name="Li C.Y."/>
            <person name="Huang L."/>
            <person name="Wang Z.W."/>
            <person name="Zhao X."/>
            <person name="Zhong W.Y."/>
            <person name="Peng D.H."/>
            <person name="Ahmad S."/>
            <person name="Lan S."/>
            <person name="Zhang J.S."/>
            <person name="Tsai W.C."/>
            <person name="Van de Peer Y."/>
            <person name="Liu Z.J."/>
        </authorList>
    </citation>
    <scope>NUCLEOTIDE SEQUENCE</scope>
    <source>
        <strain evidence="3">SCP</strain>
    </source>
</reference>
<protein>
    <recommendedName>
        <fullName evidence="2">Stress-response A/B barrel domain-containing protein</fullName>
    </recommendedName>
</protein>
<dbReference type="PANTHER" id="PTHR33178">
    <property type="match status" value="1"/>
</dbReference>
<proteinExistence type="predicted"/>
<dbReference type="Proteomes" id="UP001179952">
    <property type="component" value="Unassembled WGS sequence"/>
</dbReference>
<dbReference type="InterPro" id="IPR011008">
    <property type="entry name" value="Dimeric_a/b-barrel"/>
</dbReference>
<dbReference type="InterPro" id="IPR013097">
    <property type="entry name" value="Dabb"/>
</dbReference>
<gene>
    <name evidence="3" type="ORF">QJS04_geneDACA010095</name>
</gene>
<sequence>MGDFKHLVLVKFKEGVVVDEMLGGMAKLVTELDYVKSFEWGADMVSEETLRQGFTHAFVLTFKSKEDFAAFSSHPKHLEFAPTFASAIENILLFDFNAVLIKPAP</sequence>
<evidence type="ECO:0000259" key="2">
    <source>
        <dbReference type="PROSITE" id="PS51502"/>
    </source>
</evidence>
<evidence type="ECO:0000313" key="4">
    <source>
        <dbReference type="Proteomes" id="UP001179952"/>
    </source>
</evidence>
<dbReference type="Pfam" id="PF07876">
    <property type="entry name" value="Dabb"/>
    <property type="match status" value="1"/>
</dbReference>
<comment type="subunit">
    <text evidence="1">Homodimer.</text>
</comment>
<comment type="caution">
    <text evidence="3">The sequence shown here is derived from an EMBL/GenBank/DDBJ whole genome shotgun (WGS) entry which is preliminary data.</text>
</comment>
<keyword evidence="4" id="KW-1185">Reference proteome</keyword>
<organism evidence="3 4">
    <name type="scientific">Acorus gramineus</name>
    <name type="common">Dwarf sweet flag</name>
    <dbReference type="NCBI Taxonomy" id="55184"/>
    <lineage>
        <taxon>Eukaryota</taxon>
        <taxon>Viridiplantae</taxon>
        <taxon>Streptophyta</taxon>
        <taxon>Embryophyta</taxon>
        <taxon>Tracheophyta</taxon>
        <taxon>Spermatophyta</taxon>
        <taxon>Magnoliopsida</taxon>
        <taxon>Liliopsida</taxon>
        <taxon>Acoraceae</taxon>
        <taxon>Acorus</taxon>
    </lineage>
</organism>
<feature type="domain" description="Stress-response A/B barrel" evidence="2">
    <location>
        <begin position="4"/>
        <end position="96"/>
    </location>
</feature>
<dbReference type="PANTHER" id="PTHR33178:SF4">
    <property type="entry name" value="EXPRESSED PROTEIN"/>
    <property type="match status" value="1"/>
</dbReference>
<dbReference type="InterPro" id="IPR044662">
    <property type="entry name" value="HS1/DABB1-like"/>
</dbReference>
<dbReference type="AlphaFoldDB" id="A0AAV9BFD2"/>
<reference evidence="3" key="2">
    <citation type="submission" date="2023-06" db="EMBL/GenBank/DDBJ databases">
        <authorList>
            <person name="Ma L."/>
            <person name="Liu K.-W."/>
            <person name="Li Z."/>
            <person name="Hsiao Y.-Y."/>
            <person name="Qi Y."/>
            <person name="Fu T."/>
            <person name="Tang G."/>
            <person name="Zhang D."/>
            <person name="Sun W.-H."/>
            <person name="Liu D.-K."/>
            <person name="Li Y."/>
            <person name="Chen G.-Z."/>
            <person name="Liu X.-D."/>
            <person name="Liao X.-Y."/>
            <person name="Jiang Y.-T."/>
            <person name="Yu X."/>
            <person name="Hao Y."/>
            <person name="Huang J."/>
            <person name="Zhao X.-W."/>
            <person name="Ke S."/>
            <person name="Chen Y.-Y."/>
            <person name="Wu W.-L."/>
            <person name="Hsu J.-L."/>
            <person name="Lin Y.-F."/>
            <person name="Huang M.-D."/>
            <person name="Li C.-Y."/>
            <person name="Huang L."/>
            <person name="Wang Z.-W."/>
            <person name="Zhao X."/>
            <person name="Zhong W.-Y."/>
            <person name="Peng D.-H."/>
            <person name="Ahmad S."/>
            <person name="Lan S."/>
            <person name="Zhang J.-S."/>
            <person name="Tsai W.-C."/>
            <person name="Van De Peer Y."/>
            <person name="Liu Z.-J."/>
        </authorList>
    </citation>
    <scope>NUCLEOTIDE SEQUENCE</scope>
    <source>
        <strain evidence="3">SCP</strain>
        <tissue evidence="3">Leaves</tissue>
    </source>
</reference>
<evidence type="ECO:0000256" key="1">
    <source>
        <dbReference type="ARBA" id="ARBA00011738"/>
    </source>
</evidence>
<name>A0AAV9BFD2_ACOGR</name>
<dbReference type="PROSITE" id="PS51502">
    <property type="entry name" value="S_R_A_B_BARREL"/>
    <property type="match status" value="1"/>
</dbReference>
<dbReference type="SUPFAM" id="SSF54909">
    <property type="entry name" value="Dimeric alpha+beta barrel"/>
    <property type="match status" value="1"/>
</dbReference>
<evidence type="ECO:0000313" key="3">
    <source>
        <dbReference type="EMBL" id="KAK1275163.1"/>
    </source>
</evidence>